<name>A0A166B5X0_9AGAM</name>
<evidence type="ECO:0000259" key="8">
    <source>
        <dbReference type="Pfam" id="PF01636"/>
    </source>
</evidence>
<feature type="domain" description="Aminoglycoside phosphotransferase" evidence="8">
    <location>
        <begin position="82"/>
        <end position="353"/>
    </location>
</feature>
<keyword evidence="4" id="KW-0809">Transit peptide</keyword>
<evidence type="ECO:0000313" key="9">
    <source>
        <dbReference type="EMBL" id="KZP12308.1"/>
    </source>
</evidence>
<evidence type="ECO:0000256" key="7">
    <source>
        <dbReference type="SAM" id="MobiDB-lite"/>
    </source>
</evidence>
<dbReference type="PANTHER" id="PTHR36091:SF1">
    <property type="entry name" value="ALTERED INHERITANCE OF MITOCHONDRIA PROTEIN 9, MITOCHONDRIAL"/>
    <property type="match status" value="1"/>
</dbReference>
<dbReference type="Pfam" id="PF01636">
    <property type="entry name" value="APH"/>
    <property type="match status" value="1"/>
</dbReference>
<dbReference type="InterPro" id="IPR011009">
    <property type="entry name" value="Kinase-like_dom_sf"/>
</dbReference>
<evidence type="ECO:0000256" key="1">
    <source>
        <dbReference type="ARBA" id="ARBA00004173"/>
    </source>
</evidence>
<feature type="region of interest" description="Disordered" evidence="7">
    <location>
        <begin position="1"/>
        <end position="22"/>
    </location>
</feature>
<dbReference type="GO" id="GO:0005739">
    <property type="term" value="C:mitochondrion"/>
    <property type="evidence" value="ECO:0007669"/>
    <property type="project" value="UniProtKB-SubCell"/>
</dbReference>
<dbReference type="OrthoDB" id="10003767at2759"/>
<protein>
    <recommendedName>
        <fullName evidence="3">Altered inheritance of mitochondria protein 9, mitochondrial</fullName>
    </recommendedName>
    <alternativeName>
        <fullName evidence="6">Found in mitochondrial proteome protein 29</fullName>
    </alternativeName>
</protein>
<accession>A0A166B5X0</accession>
<dbReference type="SUPFAM" id="SSF56112">
    <property type="entry name" value="Protein kinase-like (PK-like)"/>
    <property type="match status" value="1"/>
</dbReference>
<reference evidence="9 10" key="1">
    <citation type="journal article" date="2016" name="Mol. Biol. Evol.">
        <title>Comparative Genomics of Early-Diverging Mushroom-Forming Fungi Provides Insights into the Origins of Lignocellulose Decay Capabilities.</title>
        <authorList>
            <person name="Nagy L.G."/>
            <person name="Riley R."/>
            <person name="Tritt A."/>
            <person name="Adam C."/>
            <person name="Daum C."/>
            <person name="Floudas D."/>
            <person name="Sun H."/>
            <person name="Yadav J.S."/>
            <person name="Pangilinan J."/>
            <person name="Larsson K.H."/>
            <person name="Matsuura K."/>
            <person name="Barry K."/>
            <person name="Labutti K."/>
            <person name="Kuo R."/>
            <person name="Ohm R.A."/>
            <person name="Bhattacharya S.S."/>
            <person name="Shirouzu T."/>
            <person name="Yoshinaga Y."/>
            <person name="Martin F.M."/>
            <person name="Grigoriev I.V."/>
            <person name="Hibbett D.S."/>
        </authorList>
    </citation>
    <scope>NUCLEOTIDE SEQUENCE [LARGE SCALE GENOMIC DNA]</scope>
    <source>
        <strain evidence="9 10">CBS 109695</strain>
    </source>
</reference>
<evidence type="ECO:0000313" key="10">
    <source>
        <dbReference type="Proteomes" id="UP000076532"/>
    </source>
</evidence>
<dbReference type="Proteomes" id="UP000076532">
    <property type="component" value="Unassembled WGS sequence"/>
</dbReference>
<dbReference type="PANTHER" id="PTHR36091">
    <property type="entry name" value="ALTERED INHERITANCE OF MITOCHONDRIA PROTEIN 9, MITOCHONDRIAL"/>
    <property type="match status" value="1"/>
</dbReference>
<dbReference type="AlphaFoldDB" id="A0A166B5X0"/>
<dbReference type="InterPro" id="IPR002575">
    <property type="entry name" value="Aminoglycoside_PTrfase"/>
</dbReference>
<proteinExistence type="inferred from homology"/>
<dbReference type="Gene3D" id="3.30.200.20">
    <property type="entry name" value="Phosphorylase Kinase, domain 1"/>
    <property type="match status" value="1"/>
</dbReference>
<comment type="subcellular location">
    <subcellularLocation>
        <location evidence="1">Mitochondrion</location>
    </subcellularLocation>
</comment>
<evidence type="ECO:0000256" key="6">
    <source>
        <dbReference type="ARBA" id="ARBA00031849"/>
    </source>
</evidence>
<gene>
    <name evidence="9" type="ORF">FIBSPDRAFT_836340</name>
</gene>
<dbReference type="STRING" id="436010.A0A166B5X0"/>
<evidence type="ECO:0000256" key="3">
    <source>
        <dbReference type="ARBA" id="ARBA00016197"/>
    </source>
</evidence>
<feature type="non-terminal residue" evidence="9">
    <location>
        <position position="355"/>
    </location>
</feature>
<comment type="similarity">
    <text evidence="2">Belongs to the AIM9 family.</text>
</comment>
<evidence type="ECO:0000256" key="2">
    <source>
        <dbReference type="ARBA" id="ARBA00005543"/>
    </source>
</evidence>
<keyword evidence="10" id="KW-1185">Reference proteome</keyword>
<keyword evidence="5" id="KW-0496">Mitochondrion</keyword>
<organism evidence="9 10">
    <name type="scientific">Athelia psychrophila</name>
    <dbReference type="NCBI Taxonomy" id="1759441"/>
    <lineage>
        <taxon>Eukaryota</taxon>
        <taxon>Fungi</taxon>
        <taxon>Dikarya</taxon>
        <taxon>Basidiomycota</taxon>
        <taxon>Agaricomycotina</taxon>
        <taxon>Agaricomycetes</taxon>
        <taxon>Agaricomycetidae</taxon>
        <taxon>Atheliales</taxon>
        <taxon>Atheliaceae</taxon>
        <taxon>Athelia</taxon>
    </lineage>
</organism>
<evidence type="ECO:0000256" key="5">
    <source>
        <dbReference type="ARBA" id="ARBA00023128"/>
    </source>
</evidence>
<dbReference type="InterPro" id="IPR051035">
    <property type="entry name" value="Mito_inheritance_9"/>
</dbReference>
<evidence type="ECO:0000256" key="4">
    <source>
        <dbReference type="ARBA" id="ARBA00022946"/>
    </source>
</evidence>
<sequence>MTPDHEGSSSPACNSDNDRTSVFKYDEDEGEGEEWAVVNLTQLLAVVDEHFGQPCKLVKLAEGGYHKIYDIHPYHEGAGTLDTVLRVASPAFPSDKMNSEVATLRYIGEHSSVPVPKVYAWNADAGNPAGVEYMIMEKVPGVAPMDMWPDLPVDIKEKVVVQVAEHLVALFHLRFSQAGSIYLSDTGSSASKPVLSPTADSYRIGPVITDPFYRTSDGVLEYPDSDLIVPNTPSYNNLHSLRGPFAHASEYLSSYLRAELLKLSVCRAETLASLKLDGNDADSEAEGELILQRGEKVLKKAIELCHVYPGDVPVPRDISTPDRPFTVKLNDFRLVNILIDEQTGAVNGYIDFEGT</sequence>
<dbReference type="EMBL" id="KV417649">
    <property type="protein sequence ID" value="KZP12308.1"/>
    <property type="molecule type" value="Genomic_DNA"/>
</dbReference>